<dbReference type="InterPro" id="IPR037151">
    <property type="entry name" value="AlkB-like_sf"/>
</dbReference>
<dbReference type="SUPFAM" id="SSF51197">
    <property type="entry name" value="Clavaminate synthase-like"/>
    <property type="match status" value="1"/>
</dbReference>
<accession>A0A916VQC0</accession>
<evidence type="ECO:0000313" key="3">
    <source>
        <dbReference type="Proteomes" id="UP000628017"/>
    </source>
</evidence>
<proteinExistence type="predicted"/>
<evidence type="ECO:0000313" key="2">
    <source>
        <dbReference type="EMBL" id="GGA17623.1"/>
    </source>
</evidence>
<dbReference type="Pfam" id="PF13532">
    <property type="entry name" value="2OG-FeII_Oxy_2"/>
    <property type="match status" value="1"/>
</dbReference>
<dbReference type="RefSeq" id="WP_188673561.1">
    <property type="nucleotide sequence ID" value="NZ_BMKA01000002.1"/>
</dbReference>
<sequence>MLLSEDLFPIVLPRGLTYLPEFLSLKEEQRLFDAIEQGPWDLTYARRRKHYGKAYQGVPNVRPLLMPAAIIRLATRIHSEGLLPYVPQKALINEYLPGQGIADHVDRADQTGGKVISVSMGSGAEMRFIEPSGRRHHLYLEPRSLLLFQGAARDSWTHGIAGRHSDQRHGITIARKRRVSITLRCSPNKPLAPAAQSQ</sequence>
<dbReference type="GO" id="GO:0032451">
    <property type="term" value="F:demethylase activity"/>
    <property type="evidence" value="ECO:0007669"/>
    <property type="project" value="TreeGrafter"/>
</dbReference>
<dbReference type="GO" id="GO:0016491">
    <property type="term" value="F:oxidoreductase activity"/>
    <property type="evidence" value="ECO:0007669"/>
    <property type="project" value="TreeGrafter"/>
</dbReference>
<dbReference type="InterPro" id="IPR032857">
    <property type="entry name" value="ALKBH4"/>
</dbReference>
<reference evidence="2" key="2">
    <citation type="submission" date="2020-09" db="EMBL/GenBank/DDBJ databases">
        <authorList>
            <person name="Sun Q."/>
            <person name="Zhou Y."/>
        </authorList>
    </citation>
    <scope>NUCLEOTIDE SEQUENCE</scope>
    <source>
        <strain evidence="2">CGMCC 1.15880</strain>
    </source>
</reference>
<feature type="domain" description="Fe2OG dioxygenase" evidence="1">
    <location>
        <begin position="86"/>
        <end position="187"/>
    </location>
</feature>
<dbReference type="PANTHER" id="PTHR12463:SF1">
    <property type="entry name" value="2-OXOGLUTARATE AND FE-DEPENDENT OXYGENASE FAMILY PROTEIN"/>
    <property type="match status" value="1"/>
</dbReference>
<dbReference type="EMBL" id="BMKA01000002">
    <property type="protein sequence ID" value="GGA17623.1"/>
    <property type="molecule type" value="Genomic_DNA"/>
</dbReference>
<keyword evidence="3" id="KW-1185">Reference proteome</keyword>
<organism evidence="2 3">
    <name type="scientific">Neptunicoccus cionae</name>
    <dbReference type="NCBI Taxonomy" id="2035344"/>
    <lineage>
        <taxon>Bacteria</taxon>
        <taxon>Pseudomonadati</taxon>
        <taxon>Pseudomonadota</taxon>
        <taxon>Alphaproteobacteria</taxon>
        <taxon>Rhodobacterales</taxon>
        <taxon>Paracoccaceae</taxon>
        <taxon>Neptunicoccus</taxon>
    </lineage>
</organism>
<evidence type="ECO:0000259" key="1">
    <source>
        <dbReference type="PROSITE" id="PS51471"/>
    </source>
</evidence>
<dbReference type="PROSITE" id="PS51471">
    <property type="entry name" value="FE2OG_OXY"/>
    <property type="match status" value="1"/>
</dbReference>
<dbReference type="Proteomes" id="UP000628017">
    <property type="component" value="Unassembled WGS sequence"/>
</dbReference>
<dbReference type="InterPro" id="IPR027450">
    <property type="entry name" value="AlkB-like"/>
</dbReference>
<protein>
    <recommendedName>
        <fullName evidence="1">Fe2OG dioxygenase domain-containing protein</fullName>
    </recommendedName>
</protein>
<reference evidence="2" key="1">
    <citation type="journal article" date="2014" name="Int. J. Syst. Evol. Microbiol.">
        <title>Complete genome sequence of Corynebacterium casei LMG S-19264T (=DSM 44701T), isolated from a smear-ripened cheese.</title>
        <authorList>
            <consortium name="US DOE Joint Genome Institute (JGI-PGF)"/>
            <person name="Walter F."/>
            <person name="Albersmeier A."/>
            <person name="Kalinowski J."/>
            <person name="Ruckert C."/>
        </authorList>
    </citation>
    <scope>NUCLEOTIDE SEQUENCE</scope>
    <source>
        <strain evidence="2">CGMCC 1.15880</strain>
    </source>
</reference>
<dbReference type="InterPro" id="IPR005123">
    <property type="entry name" value="Oxoglu/Fe-dep_dioxygenase_dom"/>
</dbReference>
<name>A0A916VQC0_9RHOB</name>
<dbReference type="PANTHER" id="PTHR12463">
    <property type="entry name" value="OXYGENASE-RELATED"/>
    <property type="match status" value="1"/>
</dbReference>
<dbReference type="Gene3D" id="2.60.120.590">
    <property type="entry name" value="Alpha-ketoglutarate-dependent dioxygenase AlkB-like"/>
    <property type="match status" value="1"/>
</dbReference>
<dbReference type="AlphaFoldDB" id="A0A916VQC0"/>
<dbReference type="GO" id="GO:0070988">
    <property type="term" value="P:demethylation"/>
    <property type="evidence" value="ECO:0007669"/>
    <property type="project" value="InterPro"/>
</dbReference>
<gene>
    <name evidence="2" type="ORF">GCM10011498_17790</name>
</gene>
<comment type="caution">
    <text evidence="2">The sequence shown here is derived from an EMBL/GenBank/DDBJ whole genome shotgun (WGS) entry which is preliminary data.</text>
</comment>